<dbReference type="AlphaFoldDB" id="A0A0F2LTS9"/>
<organism evidence="1">
    <name type="scientific">Candidatus Aramenus sulfurataquae</name>
    <dbReference type="NCBI Taxonomy" id="1326980"/>
    <lineage>
        <taxon>Archaea</taxon>
        <taxon>Thermoproteota</taxon>
        <taxon>Thermoprotei</taxon>
        <taxon>Sulfolobales</taxon>
        <taxon>Sulfolobaceae</taxon>
        <taxon>Candidatus Aramenus</taxon>
    </lineage>
</organism>
<gene>
    <name evidence="1" type="ORF">TQ35_02980</name>
</gene>
<sequence>MNTKVKVIIGIDIDRVEKATLVEERDLSRFVELNPQLVKNVYNAVKFLSVRNRVVIVPSNFYGEHEEELKRVEEELSCKVFKSYTRAIRRTRF</sequence>
<dbReference type="EMBL" id="JZWS01000015">
    <property type="protein sequence ID" value="KJR79231.1"/>
    <property type="molecule type" value="Genomic_DNA"/>
</dbReference>
<accession>A0A0F2LTS9</accession>
<evidence type="ECO:0000313" key="1">
    <source>
        <dbReference type="EMBL" id="KJR79231.1"/>
    </source>
</evidence>
<protein>
    <submittedName>
        <fullName evidence="1">Uncharacterized protein</fullName>
    </submittedName>
</protein>
<proteinExistence type="predicted"/>
<reference evidence="1" key="1">
    <citation type="submission" date="2015-03" db="EMBL/GenBank/DDBJ databases">
        <title>Metagenome Sequencing of an Archaeal-Dominated Microbial Community from a Hot Spring at the Los Azufres Geothermal Field, Mexico.</title>
        <authorList>
            <person name="Servin-Garciduenas L.E."/>
            <person name="Martinez-Romero E."/>
        </authorList>
    </citation>
    <scope>NUCLEOTIDE SEQUENCE [LARGE SCALE GENOMIC DNA]</scope>
    <source>
        <strain evidence="1">AZ1-454</strain>
    </source>
</reference>
<comment type="caution">
    <text evidence="1">The sequence shown here is derived from an EMBL/GenBank/DDBJ whole genome shotgun (WGS) entry which is preliminary data.</text>
</comment>
<name>A0A0F2LTS9_9CREN</name>